<organism evidence="1 2">
    <name type="scientific">Luteolibacter rhizosphaerae</name>
    <dbReference type="NCBI Taxonomy" id="2989719"/>
    <lineage>
        <taxon>Bacteria</taxon>
        <taxon>Pseudomonadati</taxon>
        <taxon>Verrucomicrobiota</taxon>
        <taxon>Verrucomicrobiia</taxon>
        <taxon>Verrucomicrobiales</taxon>
        <taxon>Verrucomicrobiaceae</taxon>
        <taxon>Luteolibacter</taxon>
    </lineage>
</organism>
<sequence length="495" mass="54088">MSTSDWIAPPGVGLDKAGDEDAIPNFPMHCLPGAAGAMAEEIARVTTSQSNVLAGASVLGFLSAAVGAGFEIGTGAERVTKPNLFVMIIAQSGTGKGEAFKLAGKPFEDAEAREIERFEMLIRPGLISELSVAEKRAKRLCTRAAQNSDLHLRNSAMEEYKKAEEERVALQRKLESAPRYKVGDVTKEALAMVMQGQPGEAVASLSSEARGIFSIVKGRYGKEGGDEDFYCSAYSGDSLAVDRVGRPRVVLRKPCLSVLWMVQPDAARRAFGDETLTESGLLPRFLIVDPKVEPKERQGEVSGISKDVMDGWNSLVGDLLIYRRGGEEPMRATASAEAAAILQEYENECIRARRRGGALHDMAPYVARWSENAWKVALVLHAARHGGLAHSFPLAAETARDAVELVKWFSERQLEVLSAGRTEMLRKRLVALLAVLTENAGEVSLRELRRSHAFDESEVRRLYERFGQSFQIVEKRGTGGRPSMVATTKRPLEDV</sequence>
<gene>
    <name evidence="1" type="ORF">OJ996_25170</name>
</gene>
<accession>A0ABT3GBQ1</accession>
<name>A0ABT3GBQ1_9BACT</name>
<dbReference type="RefSeq" id="WP_264516524.1">
    <property type="nucleotide sequence ID" value="NZ_JAPDDR010000020.1"/>
</dbReference>
<reference evidence="1" key="1">
    <citation type="submission" date="2022-10" db="EMBL/GenBank/DDBJ databases">
        <title>Luteolibacter sp. GHJ8, whole genome shotgun sequencing project.</title>
        <authorList>
            <person name="Zhao G."/>
            <person name="Shen L."/>
        </authorList>
    </citation>
    <scope>NUCLEOTIDE SEQUENCE</scope>
    <source>
        <strain evidence="1">GHJ8</strain>
    </source>
</reference>
<evidence type="ECO:0000313" key="2">
    <source>
        <dbReference type="Proteomes" id="UP001165653"/>
    </source>
</evidence>
<dbReference type="Proteomes" id="UP001165653">
    <property type="component" value="Unassembled WGS sequence"/>
</dbReference>
<protein>
    <submittedName>
        <fullName evidence="1">YfjI family protein</fullName>
    </submittedName>
</protein>
<keyword evidence="2" id="KW-1185">Reference proteome</keyword>
<dbReference type="InterPro" id="IPR025048">
    <property type="entry name" value="DUF3987"/>
</dbReference>
<dbReference type="EMBL" id="JAPDDR010000020">
    <property type="protein sequence ID" value="MCW1916904.1"/>
    <property type="molecule type" value="Genomic_DNA"/>
</dbReference>
<dbReference type="Pfam" id="PF13148">
    <property type="entry name" value="DUF3987"/>
    <property type="match status" value="1"/>
</dbReference>
<evidence type="ECO:0000313" key="1">
    <source>
        <dbReference type="EMBL" id="MCW1916904.1"/>
    </source>
</evidence>
<comment type="caution">
    <text evidence="1">The sequence shown here is derived from an EMBL/GenBank/DDBJ whole genome shotgun (WGS) entry which is preliminary data.</text>
</comment>
<proteinExistence type="predicted"/>